<accession>A0ABR1EL43</accession>
<proteinExistence type="predicted"/>
<comment type="caution">
    <text evidence="2">The sequence shown here is derived from an EMBL/GenBank/DDBJ whole genome shotgun (WGS) entry which is preliminary data.</text>
</comment>
<dbReference type="Proteomes" id="UP001303046">
    <property type="component" value="Unassembled WGS sequence"/>
</dbReference>
<evidence type="ECO:0000256" key="1">
    <source>
        <dbReference type="SAM" id="MobiDB-lite"/>
    </source>
</evidence>
<feature type="compositionally biased region" description="Polar residues" evidence="1">
    <location>
        <begin position="13"/>
        <end position="30"/>
    </location>
</feature>
<protein>
    <submittedName>
        <fullName evidence="2">Uncharacterized protein</fullName>
    </submittedName>
</protein>
<dbReference type="EMBL" id="JAVFWL010000006">
    <property type="protein sequence ID" value="KAK6762506.1"/>
    <property type="molecule type" value="Genomic_DNA"/>
</dbReference>
<sequence>MLTGLPQLEQGRSFHSNPRSASHSPNSFSEFDASSGQVTFNYAASGDQPTAKLKHLFMDFFKFELECFTKVKAALYAKSDARLAFSEKRPAPYGTISLYIGFANAYLQVKVDNGSNDLLTINAQE</sequence>
<reference evidence="2 3" key="1">
    <citation type="submission" date="2023-08" db="EMBL/GenBank/DDBJ databases">
        <title>A Necator americanus chromosomal reference genome.</title>
        <authorList>
            <person name="Ilik V."/>
            <person name="Petrzelkova K.J."/>
            <person name="Pardy F."/>
            <person name="Fuh T."/>
            <person name="Niatou-Singa F.S."/>
            <person name="Gouil Q."/>
            <person name="Baker L."/>
            <person name="Ritchie M.E."/>
            <person name="Jex A.R."/>
            <person name="Gazzola D."/>
            <person name="Li H."/>
            <person name="Toshio Fujiwara R."/>
            <person name="Zhan B."/>
            <person name="Aroian R.V."/>
            <person name="Pafco B."/>
            <person name="Schwarz E.M."/>
        </authorList>
    </citation>
    <scope>NUCLEOTIDE SEQUENCE [LARGE SCALE GENOMIC DNA]</scope>
    <source>
        <strain evidence="2 3">Aroian</strain>
        <tissue evidence="2">Whole animal</tissue>
    </source>
</reference>
<keyword evidence="3" id="KW-1185">Reference proteome</keyword>
<feature type="region of interest" description="Disordered" evidence="1">
    <location>
        <begin position="11"/>
        <end position="30"/>
    </location>
</feature>
<organism evidence="2 3">
    <name type="scientific">Necator americanus</name>
    <name type="common">Human hookworm</name>
    <dbReference type="NCBI Taxonomy" id="51031"/>
    <lineage>
        <taxon>Eukaryota</taxon>
        <taxon>Metazoa</taxon>
        <taxon>Ecdysozoa</taxon>
        <taxon>Nematoda</taxon>
        <taxon>Chromadorea</taxon>
        <taxon>Rhabditida</taxon>
        <taxon>Rhabditina</taxon>
        <taxon>Rhabditomorpha</taxon>
        <taxon>Strongyloidea</taxon>
        <taxon>Ancylostomatidae</taxon>
        <taxon>Bunostominae</taxon>
        <taxon>Necator</taxon>
    </lineage>
</organism>
<gene>
    <name evidence="2" type="primary">Necator_chrX.g23455</name>
    <name evidence="2" type="ORF">RB195_023291</name>
</gene>
<evidence type="ECO:0000313" key="3">
    <source>
        <dbReference type="Proteomes" id="UP001303046"/>
    </source>
</evidence>
<evidence type="ECO:0000313" key="2">
    <source>
        <dbReference type="EMBL" id="KAK6762506.1"/>
    </source>
</evidence>
<name>A0ABR1EL43_NECAM</name>